<gene>
    <name evidence="4" type="primary">LOC112277324</name>
</gene>
<feature type="chain" id="PRO_5043994048" description="EamA domain-containing protein" evidence="3">
    <location>
        <begin position="24"/>
        <end position="392"/>
    </location>
</feature>
<dbReference type="OMA" id="TIAHADY"/>
<dbReference type="OrthoDB" id="1436450at2759"/>
<feature type="transmembrane region" description="Helical" evidence="2">
    <location>
        <begin position="277"/>
        <end position="298"/>
    </location>
</feature>
<feature type="region of interest" description="Disordered" evidence="1">
    <location>
        <begin position="71"/>
        <end position="95"/>
    </location>
</feature>
<dbReference type="PANTHER" id="PTHR23051:SF12">
    <property type="entry name" value="OS04G0645600 PROTEIN"/>
    <property type="match status" value="1"/>
</dbReference>
<feature type="compositionally biased region" description="Polar residues" evidence="1">
    <location>
        <begin position="74"/>
        <end position="86"/>
    </location>
</feature>
<evidence type="ECO:0000313" key="4">
    <source>
        <dbReference type="EnsemblPlants" id="Pp3c25_13320V3.6"/>
    </source>
</evidence>
<keyword evidence="2" id="KW-0472">Membrane</keyword>
<evidence type="ECO:0000256" key="3">
    <source>
        <dbReference type="SAM" id="SignalP"/>
    </source>
</evidence>
<keyword evidence="3" id="KW-0732">Signal</keyword>
<dbReference type="RefSeq" id="XP_024365248.1">
    <property type="nucleotide sequence ID" value="XM_024509480.2"/>
</dbReference>
<feature type="transmembrane region" description="Helical" evidence="2">
    <location>
        <begin position="167"/>
        <end position="193"/>
    </location>
</feature>
<dbReference type="Proteomes" id="UP000006727">
    <property type="component" value="Chromosome 25"/>
</dbReference>
<dbReference type="eggNOG" id="KOG2765">
    <property type="taxonomic scope" value="Eukaryota"/>
</dbReference>
<dbReference type="AlphaFoldDB" id="A9S943"/>
<evidence type="ECO:0000256" key="2">
    <source>
        <dbReference type="SAM" id="Phobius"/>
    </source>
</evidence>
<dbReference type="GeneID" id="112277324"/>
<reference evidence="4 5" key="2">
    <citation type="journal article" date="2018" name="Plant J.">
        <title>The Physcomitrella patens chromosome-scale assembly reveals moss genome structure and evolution.</title>
        <authorList>
            <person name="Lang D."/>
            <person name="Ullrich K.K."/>
            <person name="Murat F."/>
            <person name="Fuchs J."/>
            <person name="Jenkins J."/>
            <person name="Haas F.B."/>
            <person name="Piednoel M."/>
            <person name="Gundlach H."/>
            <person name="Van Bel M."/>
            <person name="Meyberg R."/>
            <person name="Vives C."/>
            <person name="Morata J."/>
            <person name="Symeonidi A."/>
            <person name="Hiss M."/>
            <person name="Muchero W."/>
            <person name="Kamisugi Y."/>
            <person name="Saleh O."/>
            <person name="Blanc G."/>
            <person name="Decker E.L."/>
            <person name="van Gessel N."/>
            <person name="Grimwood J."/>
            <person name="Hayes R.D."/>
            <person name="Graham S.W."/>
            <person name="Gunter L.E."/>
            <person name="McDaniel S.F."/>
            <person name="Hoernstein S.N.W."/>
            <person name="Larsson A."/>
            <person name="Li F.W."/>
            <person name="Perroud P.F."/>
            <person name="Phillips J."/>
            <person name="Ranjan P."/>
            <person name="Rokshar D.S."/>
            <person name="Rothfels C.J."/>
            <person name="Schneider L."/>
            <person name="Shu S."/>
            <person name="Stevenson D.W."/>
            <person name="Thummler F."/>
            <person name="Tillich M."/>
            <person name="Villarreal Aguilar J.C."/>
            <person name="Widiez T."/>
            <person name="Wong G.K."/>
            <person name="Wymore A."/>
            <person name="Zhang Y."/>
            <person name="Zimmer A.D."/>
            <person name="Quatrano R.S."/>
            <person name="Mayer K.F.X."/>
            <person name="Goodstein D."/>
            <person name="Casacuberta J.M."/>
            <person name="Vandepoele K."/>
            <person name="Reski R."/>
            <person name="Cuming A.C."/>
            <person name="Tuskan G.A."/>
            <person name="Maumus F."/>
            <person name="Salse J."/>
            <person name="Schmutz J."/>
            <person name="Rensing S.A."/>
        </authorList>
    </citation>
    <scope>NUCLEOTIDE SEQUENCE [LARGE SCALE GENOMIC DNA]</scope>
    <source>
        <strain evidence="4 5">cv. Gransden 2004</strain>
    </source>
</reference>
<reference evidence="4" key="3">
    <citation type="submission" date="2020-12" db="UniProtKB">
        <authorList>
            <consortium name="EnsemblPlants"/>
        </authorList>
    </citation>
    <scope>IDENTIFICATION</scope>
</reference>
<dbReference type="SUPFAM" id="SSF103481">
    <property type="entry name" value="Multidrug resistance efflux transporter EmrE"/>
    <property type="match status" value="2"/>
</dbReference>
<feature type="transmembrane region" description="Helical" evidence="2">
    <location>
        <begin position="140"/>
        <end position="161"/>
    </location>
</feature>
<dbReference type="EnsemblPlants" id="Pp3c25_13320V3.6">
    <property type="protein sequence ID" value="Pp3c25_13320V3.6"/>
    <property type="gene ID" value="Pp3c25_13320"/>
</dbReference>
<dbReference type="EMBL" id="ABEU02000025">
    <property type="status" value="NOT_ANNOTATED_CDS"/>
    <property type="molecule type" value="Genomic_DNA"/>
</dbReference>
<dbReference type="InterPro" id="IPR037185">
    <property type="entry name" value="EmrE-like"/>
</dbReference>
<feature type="signal peptide" evidence="3">
    <location>
        <begin position="1"/>
        <end position="23"/>
    </location>
</feature>
<feature type="transmembrane region" description="Helical" evidence="2">
    <location>
        <begin position="205"/>
        <end position="225"/>
    </location>
</feature>
<dbReference type="FunCoup" id="A9S943">
    <property type="interactions" value="3983"/>
</dbReference>
<organism evidence="4 5">
    <name type="scientific">Physcomitrium patens</name>
    <name type="common">Spreading-leaved earth moss</name>
    <name type="synonym">Physcomitrella patens</name>
    <dbReference type="NCBI Taxonomy" id="3218"/>
    <lineage>
        <taxon>Eukaryota</taxon>
        <taxon>Viridiplantae</taxon>
        <taxon>Streptophyta</taxon>
        <taxon>Embryophyta</taxon>
        <taxon>Bryophyta</taxon>
        <taxon>Bryophytina</taxon>
        <taxon>Bryopsida</taxon>
        <taxon>Funariidae</taxon>
        <taxon>Funariales</taxon>
        <taxon>Funariaceae</taxon>
        <taxon>Physcomitrium</taxon>
    </lineage>
</organism>
<dbReference type="InParanoid" id="A9S943"/>
<feature type="transmembrane region" description="Helical" evidence="2">
    <location>
        <begin position="245"/>
        <end position="265"/>
    </location>
</feature>
<keyword evidence="2" id="KW-0812">Transmembrane</keyword>
<feature type="transmembrane region" description="Helical" evidence="2">
    <location>
        <begin position="39"/>
        <end position="56"/>
    </location>
</feature>
<dbReference type="Gramene" id="Pp3c25_13320V3.6">
    <property type="protein sequence ID" value="Pp3c25_13320V3.6"/>
    <property type="gene ID" value="Pp3c25_13320"/>
</dbReference>
<dbReference type="HOGENOM" id="CLU_026578_2_1_1"/>
<evidence type="ECO:0008006" key="6">
    <source>
        <dbReference type="Google" id="ProtNLM"/>
    </source>
</evidence>
<sequence length="392" mass="43123">MGWRHKAGLVLIASVVLIWVTSAEVTQSIFEAYKHPFVLTYLGASLLVIYLPVSYLKDHICDHYQRKNRLKPKNSINHGTKLSSLPGSPMRSSDVDKTSELDLEKMILLKEINSEKQDPQSIHPFLYKSSGGVEELKNTVVYTTWEMAKISMVMAPLWIITEYLSNAALALTSVASTTILSSTAGLFTLLFGVFLGQDSLNLSKVVAVLVSITGVAMTTLGKTWSTKDNSESLNDLDQHSLAGDFLGLLSAVMYGLFTVMLKKYGGEEGQGVDVQKMFGFIGFFTLIGAWWLIFPLHALGLEPSFSVPTSLKVDEVVLANGFVGSVLSDYFWAMSVVWTNPLVATLGMSLTIPLAMLADMVLHGRHYSFIYFLGSTQVFAGFVIANLTERFS</sequence>
<evidence type="ECO:0000313" key="5">
    <source>
        <dbReference type="Proteomes" id="UP000006727"/>
    </source>
</evidence>
<protein>
    <recommendedName>
        <fullName evidence="6">EamA domain-containing protein</fullName>
    </recommendedName>
</protein>
<name>A9S943_PHYPA</name>
<dbReference type="PANTHER" id="PTHR23051">
    <property type="entry name" value="SOLUTE CARRIER FAMILY 35, MEMBER F5"/>
    <property type="match status" value="1"/>
</dbReference>
<feature type="transmembrane region" description="Helical" evidence="2">
    <location>
        <begin position="369"/>
        <end position="388"/>
    </location>
</feature>
<reference evidence="4 5" key="1">
    <citation type="journal article" date="2008" name="Science">
        <title>The Physcomitrella genome reveals evolutionary insights into the conquest of land by plants.</title>
        <authorList>
            <person name="Rensing S."/>
            <person name="Lang D."/>
            <person name="Zimmer A."/>
            <person name="Terry A."/>
            <person name="Salamov A."/>
            <person name="Shapiro H."/>
            <person name="Nishiyama T."/>
            <person name="Perroud P.-F."/>
            <person name="Lindquist E."/>
            <person name="Kamisugi Y."/>
            <person name="Tanahashi T."/>
            <person name="Sakakibara K."/>
            <person name="Fujita T."/>
            <person name="Oishi K."/>
            <person name="Shin-I T."/>
            <person name="Kuroki Y."/>
            <person name="Toyoda A."/>
            <person name="Suzuki Y."/>
            <person name="Hashimoto A."/>
            <person name="Yamaguchi K."/>
            <person name="Sugano A."/>
            <person name="Kohara Y."/>
            <person name="Fujiyama A."/>
            <person name="Anterola A."/>
            <person name="Aoki S."/>
            <person name="Ashton N."/>
            <person name="Barbazuk W.B."/>
            <person name="Barker E."/>
            <person name="Bennetzen J."/>
            <person name="Bezanilla M."/>
            <person name="Blankenship R."/>
            <person name="Cho S.H."/>
            <person name="Dutcher S."/>
            <person name="Estelle M."/>
            <person name="Fawcett J.A."/>
            <person name="Gundlach H."/>
            <person name="Hanada K."/>
            <person name="Heyl A."/>
            <person name="Hicks K.A."/>
            <person name="Hugh J."/>
            <person name="Lohr M."/>
            <person name="Mayer K."/>
            <person name="Melkozernov A."/>
            <person name="Murata T."/>
            <person name="Nelson D."/>
            <person name="Pils B."/>
            <person name="Prigge M."/>
            <person name="Reiss B."/>
            <person name="Renner T."/>
            <person name="Rombauts S."/>
            <person name="Rushton P."/>
            <person name="Sanderfoot A."/>
            <person name="Schween G."/>
            <person name="Shiu S.-H."/>
            <person name="Stueber K."/>
            <person name="Theodoulou F.L."/>
            <person name="Tu H."/>
            <person name="Van de Peer Y."/>
            <person name="Verrier P.J."/>
            <person name="Waters E."/>
            <person name="Wood A."/>
            <person name="Yang L."/>
            <person name="Cove D."/>
            <person name="Cuming A."/>
            <person name="Hasebe M."/>
            <person name="Lucas S."/>
            <person name="Mishler D.B."/>
            <person name="Reski R."/>
            <person name="Grigoriev I."/>
            <person name="Quatrano R.S."/>
            <person name="Boore J.L."/>
        </authorList>
    </citation>
    <scope>NUCLEOTIDE SEQUENCE [LARGE SCALE GENOMIC DNA]</scope>
    <source>
        <strain evidence="4 5">cv. Gransden 2004</strain>
    </source>
</reference>
<accession>A9S943</accession>
<evidence type="ECO:0000256" key="1">
    <source>
        <dbReference type="SAM" id="MobiDB-lite"/>
    </source>
</evidence>
<keyword evidence="5" id="KW-1185">Reference proteome</keyword>
<feature type="transmembrane region" description="Helical" evidence="2">
    <location>
        <begin position="330"/>
        <end position="357"/>
    </location>
</feature>
<proteinExistence type="predicted"/>
<keyword evidence="2" id="KW-1133">Transmembrane helix</keyword>